<keyword evidence="3" id="KW-0325">Glycoprotein</keyword>
<dbReference type="SUPFAM" id="SSF52058">
    <property type="entry name" value="L domain-like"/>
    <property type="match status" value="1"/>
</dbReference>
<dbReference type="InterPro" id="IPR051648">
    <property type="entry name" value="CWI-Assembly_Regulator"/>
</dbReference>
<evidence type="ECO:0000256" key="5">
    <source>
        <dbReference type="SAM" id="SignalP"/>
    </source>
</evidence>
<dbReference type="Gene3D" id="3.80.10.10">
    <property type="entry name" value="Ribonuclease Inhibitor"/>
    <property type="match status" value="1"/>
</dbReference>
<comment type="caution">
    <text evidence="6">The sequence shown here is derived from an EMBL/GenBank/DDBJ whole genome shotgun (WGS) entry which is preliminary data.</text>
</comment>
<feature type="signal peptide" evidence="5">
    <location>
        <begin position="1"/>
        <end position="19"/>
    </location>
</feature>
<sequence>MPRLALAVLLVAACGPSTANSDSDATTGHDPTTMAGTSGDSLTPTTSTTTESTTPTTSGTTASGPPSQCGPPCEHTWEYDSSLIPGSVESDFRCLTGVRGDLTIGLNTDPAIVASLANLTRVDGALQIWGADIPDLSTFACLREVGELELMDLPHLADLSPLSQLRRAPSINLIRLGITALPTFAPDFAGIERLDLSGNSSLTDISELAVWGLAGDTFALELHRCPQFTDLGPLAALPLVDAARVDVSLFDLPALDSLAPLGAITSGTIDLTTLPKLTSLSGLEALTSGSLRLVDLPALTDLVPLAGLREAETITIDDLPQLTSLTGLGALERVEHTFELGACSAPALPGLHDLQGLDSLVRVGSLNLLGLTGLTTLAGAPLLTELVHLDIVDSPALPQAAFDAFLAQLTAPPMACFGPEGDCICVSRPI</sequence>
<feature type="chain" id="PRO_5046626042" description="Leucine-rich repeat domain-containing protein" evidence="5">
    <location>
        <begin position="20"/>
        <end position="430"/>
    </location>
</feature>
<feature type="compositionally biased region" description="Polar residues" evidence="4">
    <location>
        <begin position="17"/>
        <end position="30"/>
    </location>
</feature>
<dbReference type="PANTHER" id="PTHR31018">
    <property type="entry name" value="SPORULATION-SPECIFIC PROTEIN-RELATED"/>
    <property type="match status" value="1"/>
</dbReference>
<evidence type="ECO:0000256" key="1">
    <source>
        <dbReference type="ARBA" id="ARBA00004196"/>
    </source>
</evidence>
<dbReference type="InterPro" id="IPR032675">
    <property type="entry name" value="LRR_dom_sf"/>
</dbReference>
<dbReference type="EMBL" id="JAQNDN010000013">
    <property type="protein sequence ID" value="MDC0670549.1"/>
    <property type="molecule type" value="Genomic_DNA"/>
</dbReference>
<comment type="subcellular location">
    <subcellularLocation>
        <location evidence="1">Cell envelope</location>
    </subcellularLocation>
</comment>
<evidence type="ECO:0008006" key="8">
    <source>
        <dbReference type="Google" id="ProtNLM"/>
    </source>
</evidence>
<evidence type="ECO:0000256" key="4">
    <source>
        <dbReference type="SAM" id="MobiDB-lite"/>
    </source>
</evidence>
<organism evidence="6 7">
    <name type="scientific">Nannocystis radixulma</name>
    <dbReference type="NCBI Taxonomy" id="2995305"/>
    <lineage>
        <taxon>Bacteria</taxon>
        <taxon>Pseudomonadati</taxon>
        <taxon>Myxococcota</taxon>
        <taxon>Polyangia</taxon>
        <taxon>Nannocystales</taxon>
        <taxon>Nannocystaceae</taxon>
        <taxon>Nannocystis</taxon>
    </lineage>
</organism>
<proteinExistence type="predicted"/>
<keyword evidence="7" id="KW-1185">Reference proteome</keyword>
<evidence type="ECO:0000256" key="3">
    <source>
        <dbReference type="ARBA" id="ARBA00023180"/>
    </source>
</evidence>
<evidence type="ECO:0000256" key="2">
    <source>
        <dbReference type="ARBA" id="ARBA00022729"/>
    </source>
</evidence>
<evidence type="ECO:0000313" key="7">
    <source>
        <dbReference type="Proteomes" id="UP001217838"/>
    </source>
</evidence>
<dbReference type="Proteomes" id="UP001217838">
    <property type="component" value="Unassembled WGS sequence"/>
</dbReference>
<reference evidence="6 7" key="1">
    <citation type="submission" date="2022-11" db="EMBL/GenBank/DDBJ databases">
        <title>Minimal conservation of predation-associated metabolite biosynthetic gene clusters underscores biosynthetic potential of Myxococcota including descriptions for ten novel species: Archangium lansinium sp. nov., Myxococcus landrumus sp. nov., Nannocystis bai.</title>
        <authorList>
            <person name="Ahearne A."/>
            <person name="Stevens C."/>
            <person name="Dowd S."/>
        </authorList>
    </citation>
    <scope>NUCLEOTIDE SEQUENCE [LARGE SCALE GENOMIC DNA]</scope>
    <source>
        <strain evidence="6 7">NCELM</strain>
    </source>
</reference>
<keyword evidence="2 5" id="KW-0732">Signal</keyword>
<feature type="region of interest" description="Disordered" evidence="4">
    <location>
        <begin position="17"/>
        <end position="74"/>
    </location>
</feature>
<protein>
    <recommendedName>
        <fullName evidence="8">Leucine-rich repeat domain-containing protein</fullName>
    </recommendedName>
</protein>
<gene>
    <name evidence="6" type="ORF">POL58_22525</name>
</gene>
<dbReference type="PANTHER" id="PTHR31018:SF3">
    <property type="entry name" value="RECEPTOR PROTEIN-TYROSINE KINASE"/>
    <property type="match status" value="1"/>
</dbReference>
<dbReference type="RefSeq" id="WP_272000367.1">
    <property type="nucleotide sequence ID" value="NZ_JAQNDN010000013.1"/>
</dbReference>
<name>A0ABT5B8U0_9BACT</name>
<accession>A0ABT5B8U0</accession>
<evidence type="ECO:0000313" key="6">
    <source>
        <dbReference type="EMBL" id="MDC0670549.1"/>
    </source>
</evidence>
<feature type="compositionally biased region" description="Low complexity" evidence="4">
    <location>
        <begin position="36"/>
        <end position="67"/>
    </location>
</feature>